<feature type="transmembrane region" description="Helical" evidence="7">
    <location>
        <begin position="46"/>
        <end position="65"/>
    </location>
</feature>
<feature type="compositionally biased region" description="Polar residues" evidence="6">
    <location>
        <begin position="585"/>
        <end position="598"/>
    </location>
</feature>
<feature type="transmembrane region" description="Helical" evidence="7">
    <location>
        <begin position="71"/>
        <end position="89"/>
    </location>
</feature>
<keyword evidence="4" id="KW-0446">Lipid-binding</keyword>
<evidence type="ECO:0000256" key="4">
    <source>
        <dbReference type="ARBA" id="ARBA00023121"/>
    </source>
</evidence>
<reference evidence="10 11" key="1">
    <citation type="journal article" date="2021" name="Hortic Res">
        <title>The domestication of Cucurbita argyrosperma as revealed by the genome of its wild relative.</title>
        <authorList>
            <person name="Barrera-Redondo J."/>
            <person name="Sanchez-de la Vega G."/>
            <person name="Aguirre-Liguori J.A."/>
            <person name="Castellanos-Morales G."/>
            <person name="Gutierrez-Guerrero Y.T."/>
            <person name="Aguirre-Dugua X."/>
            <person name="Aguirre-Planter E."/>
            <person name="Tenaillon M.I."/>
            <person name="Lira-Saade R."/>
            <person name="Eguiarte L.E."/>
        </authorList>
    </citation>
    <scope>NUCLEOTIDE SEQUENCE [LARGE SCALE GENOMIC DNA]</scope>
    <source>
        <strain evidence="10">JBR-2021</strain>
    </source>
</reference>
<feature type="compositionally biased region" description="Basic residues" evidence="6">
    <location>
        <begin position="666"/>
        <end position="677"/>
    </location>
</feature>
<evidence type="ECO:0000256" key="2">
    <source>
        <dbReference type="ARBA" id="ARBA00022448"/>
    </source>
</evidence>
<gene>
    <name evidence="10" type="primary">NTMC2T6.1</name>
    <name evidence="10" type="ORF">SDJN03_01295</name>
</gene>
<dbReference type="PANTHER" id="PTHR47042:SF4">
    <property type="entry name" value="OS02G0313700 PROTEIN"/>
    <property type="match status" value="1"/>
</dbReference>
<keyword evidence="11" id="KW-1185">Reference proteome</keyword>
<evidence type="ECO:0000256" key="1">
    <source>
        <dbReference type="ARBA" id="ARBA00004370"/>
    </source>
</evidence>
<feature type="compositionally biased region" description="Acidic residues" evidence="6">
    <location>
        <begin position="694"/>
        <end position="705"/>
    </location>
</feature>
<evidence type="ECO:0000313" key="11">
    <source>
        <dbReference type="Proteomes" id="UP000685013"/>
    </source>
</evidence>
<feature type="compositionally biased region" description="Basic and acidic residues" evidence="6">
    <location>
        <begin position="626"/>
        <end position="635"/>
    </location>
</feature>
<dbReference type="EMBL" id="JAGKQH010000001">
    <property type="protein sequence ID" value="KAG6607953.1"/>
    <property type="molecule type" value="Genomic_DNA"/>
</dbReference>
<evidence type="ECO:0000256" key="7">
    <source>
        <dbReference type="SAM" id="Phobius"/>
    </source>
</evidence>
<evidence type="ECO:0000313" key="10">
    <source>
        <dbReference type="EMBL" id="KAG6607953.1"/>
    </source>
</evidence>
<feature type="non-terminal residue" evidence="10">
    <location>
        <position position="1"/>
    </location>
</feature>
<comment type="subcellular location">
    <subcellularLocation>
        <location evidence="1">Membrane</location>
    </subcellularLocation>
</comment>
<feature type="compositionally biased region" description="Basic residues" evidence="6">
    <location>
        <begin position="561"/>
        <end position="570"/>
    </location>
</feature>
<evidence type="ECO:0000259" key="8">
    <source>
        <dbReference type="PROSITE" id="PS50004"/>
    </source>
</evidence>
<feature type="domain" description="C2" evidence="8">
    <location>
        <begin position="310"/>
        <end position="424"/>
    </location>
</feature>
<feature type="region of interest" description="Disordered" evidence="6">
    <location>
        <begin position="451"/>
        <end position="476"/>
    </location>
</feature>
<dbReference type="SMART" id="SM00239">
    <property type="entry name" value="C2"/>
    <property type="match status" value="1"/>
</dbReference>
<feature type="compositionally biased region" description="Basic and acidic residues" evidence="6">
    <location>
        <begin position="459"/>
        <end position="475"/>
    </location>
</feature>
<feature type="compositionally biased region" description="Polar residues" evidence="6">
    <location>
        <begin position="730"/>
        <end position="739"/>
    </location>
</feature>
<accession>A0AAV6P674</accession>
<dbReference type="GO" id="GO:0008289">
    <property type="term" value="F:lipid binding"/>
    <property type="evidence" value="ECO:0007669"/>
    <property type="project" value="UniProtKB-KW"/>
</dbReference>
<proteinExistence type="predicted"/>
<dbReference type="GO" id="GO:0006869">
    <property type="term" value="P:lipid transport"/>
    <property type="evidence" value="ECO:0007669"/>
    <property type="project" value="UniProtKB-KW"/>
</dbReference>
<dbReference type="InterPro" id="IPR052847">
    <property type="entry name" value="Ext_Synaptotagmin/KAHRP-like"/>
</dbReference>
<feature type="compositionally biased region" description="Basic and acidic residues" evidence="6">
    <location>
        <begin position="515"/>
        <end position="536"/>
    </location>
</feature>
<dbReference type="CDD" id="cd21669">
    <property type="entry name" value="SMP_SF"/>
    <property type="match status" value="1"/>
</dbReference>
<evidence type="ECO:0000256" key="3">
    <source>
        <dbReference type="ARBA" id="ARBA00023055"/>
    </source>
</evidence>
<evidence type="ECO:0000256" key="6">
    <source>
        <dbReference type="SAM" id="MobiDB-lite"/>
    </source>
</evidence>
<sequence length="771" mass="87308">MPTHTRHVLAEGTYFQVSTAPNSLSLIDMIFLKFIFFGGRLILMEVSIMLHVGLILFLLWLLSAYNCCHLAAYFISFIYLYLVHERFFWRLRRKFKFEERKQANQRRVLTDSETVRWLNHVVEKIWPICMENIVSQKILLPIIPWFLEKYKPWTAKEAVVQHLYLGRNPPMFTEMRVLRQPSEDDHLVLELGMNFLTADDISAVIGVKLRKRLGFGMWAKLHLTGMHVEGKVLVGVKFLRDWPYLGRIRLCFAEPPYFQMTVKPIFTHGLDVTELPGIAGWLDKLLSVAFEQTLVEPNMLVVDMEKFISPQSETWFSVNVKEPVAHIVVEIIEGADMKPSDLNGLADPYVKGQLGPYRFMTKIQRKTLSPQWHEEFKIPIVTWESDNVLAIEVRDKDTFVDDMLGNCSVGLADLRDGKRHDIWLPLENIKTGRLHLGITVFEDKKKAEYPSPKGALNVEEPHKDSTRSEIKDVKDSISTVPVEPQRGIDNFEPIDVEGQNETGIWVHRPGSEVSKTWEPRKGRSRRLDTKIPREPNECSGEITSFNSDSSSSDDNPEDKRRRISVRRGLRKLSSVFHRSPRGEDQSGSLEETVKSPQYANVRASSAKEGGVKVILLDNISGTASDRVSKDGKSSDDSSDSESPGKEGGKVKGMAKSFYRQAEKSARNIKHALTHKGLNKFQSESSGMNERDGAEESECSGDEPDVPAETTTAAAPHNDSFKKENVVPPGSSDNEQQSAEKLSAAPLERIEDDEDDKPAINTDKMIGTSKNM</sequence>
<dbReference type="CDD" id="cd00030">
    <property type="entry name" value="C2"/>
    <property type="match status" value="1"/>
</dbReference>
<dbReference type="PANTHER" id="PTHR47042">
    <property type="entry name" value="C2 DOMAIN-CONTAINING PROTEIN-LIKE"/>
    <property type="match status" value="1"/>
</dbReference>
<keyword evidence="2" id="KW-0813">Transport</keyword>
<evidence type="ECO:0000256" key="5">
    <source>
        <dbReference type="ARBA" id="ARBA00023136"/>
    </source>
</evidence>
<keyword evidence="7" id="KW-0812">Transmembrane</keyword>
<protein>
    <submittedName>
        <fullName evidence="10">C2 domain-containing protein</fullName>
    </submittedName>
</protein>
<name>A0AAV6P674_9ROSI</name>
<dbReference type="Proteomes" id="UP000685013">
    <property type="component" value="Chromosome 1"/>
</dbReference>
<dbReference type="PROSITE" id="PS51847">
    <property type="entry name" value="SMP"/>
    <property type="match status" value="1"/>
</dbReference>
<comment type="caution">
    <text evidence="10">The sequence shown here is derived from an EMBL/GenBank/DDBJ whole genome shotgun (WGS) entry which is preliminary data.</text>
</comment>
<dbReference type="Pfam" id="PF25669">
    <property type="entry name" value="SMP_MUG190-like"/>
    <property type="match status" value="1"/>
</dbReference>
<dbReference type="InterPro" id="IPR031468">
    <property type="entry name" value="SMP_LBD"/>
</dbReference>
<keyword evidence="3" id="KW-0445">Lipid transport</keyword>
<dbReference type="PROSITE" id="PS50004">
    <property type="entry name" value="C2"/>
    <property type="match status" value="1"/>
</dbReference>
<feature type="region of interest" description="Disordered" evidence="6">
    <location>
        <begin position="500"/>
        <end position="771"/>
    </location>
</feature>
<organism evidence="10 11">
    <name type="scientific">Cucurbita argyrosperma subsp. sororia</name>
    <dbReference type="NCBI Taxonomy" id="37648"/>
    <lineage>
        <taxon>Eukaryota</taxon>
        <taxon>Viridiplantae</taxon>
        <taxon>Streptophyta</taxon>
        <taxon>Embryophyta</taxon>
        <taxon>Tracheophyta</taxon>
        <taxon>Spermatophyta</taxon>
        <taxon>Magnoliopsida</taxon>
        <taxon>eudicotyledons</taxon>
        <taxon>Gunneridae</taxon>
        <taxon>Pentapetalae</taxon>
        <taxon>rosids</taxon>
        <taxon>fabids</taxon>
        <taxon>Cucurbitales</taxon>
        <taxon>Cucurbitaceae</taxon>
        <taxon>Cucurbiteae</taxon>
        <taxon>Cucurbita</taxon>
    </lineage>
</organism>
<dbReference type="Pfam" id="PF00168">
    <property type="entry name" value="C2"/>
    <property type="match status" value="1"/>
</dbReference>
<evidence type="ECO:0000259" key="9">
    <source>
        <dbReference type="PROSITE" id="PS51847"/>
    </source>
</evidence>
<keyword evidence="7" id="KW-1133">Transmembrane helix</keyword>
<feature type="domain" description="SMP-LTD" evidence="9">
    <location>
        <begin position="111"/>
        <end position="305"/>
    </location>
</feature>
<keyword evidence="5 7" id="KW-0472">Membrane</keyword>
<dbReference type="AlphaFoldDB" id="A0AAV6P674"/>
<dbReference type="GO" id="GO:0016020">
    <property type="term" value="C:membrane"/>
    <property type="evidence" value="ECO:0007669"/>
    <property type="project" value="UniProtKB-SubCell"/>
</dbReference>
<dbReference type="InterPro" id="IPR000008">
    <property type="entry name" value="C2_dom"/>
</dbReference>